<accession>A0A2H0RJF3</accession>
<comment type="caution">
    <text evidence="1">The sequence shown here is derived from an EMBL/GenBank/DDBJ whole genome shotgun (WGS) entry which is preliminary data.</text>
</comment>
<dbReference type="Gene3D" id="3.40.50.300">
    <property type="entry name" value="P-loop containing nucleotide triphosphate hydrolases"/>
    <property type="match status" value="1"/>
</dbReference>
<sequence length="233" mass="25901">MRKFSDLKSVKDLHHAIVLEGDRSASEQEVILFVKDNFGLTMSHQDFYTKSTSLFDVDMGSDFREFMTRKTISGHKVALISASQFSDSVLDSLLKTIEEPSEGTYVFFAVQNADILLATILSRSLVCSSTNKSEQSGAIEDLAQKFVEANIKDRFLLVDSIIKKIEGTSEKAQEGRRVQKEHARIFVGELVKVIVGKKMGGRDSALLVAKLLGTPSPNLGLLFEHLIFAIDRK</sequence>
<evidence type="ECO:0000313" key="1">
    <source>
        <dbReference type="EMBL" id="PIR46691.1"/>
    </source>
</evidence>
<evidence type="ECO:0000313" key="2">
    <source>
        <dbReference type="Proteomes" id="UP000230833"/>
    </source>
</evidence>
<reference evidence="1 2" key="1">
    <citation type="submission" date="2017-09" db="EMBL/GenBank/DDBJ databases">
        <title>Depth-based differentiation of microbial function through sediment-hosted aquifers and enrichment of novel symbionts in the deep terrestrial subsurface.</title>
        <authorList>
            <person name="Probst A.J."/>
            <person name="Ladd B."/>
            <person name="Jarett J.K."/>
            <person name="Geller-Mcgrath D.E."/>
            <person name="Sieber C.M."/>
            <person name="Emerson J.B."/>
            <person name="Anantharaman K."/>
            <person name="Thomas B.C."/>
            <person name="Malmstrom R."/>
            <person name="Stieglmeier M."/>
            <person name="Klingl A."/>
            <person name="Woyke T."/>
            <person name="Ryan C.M."/>
            <person name="Banfield J.F."/>
        </authorList>
    </citation>
    <scope>NUCLEOTIDE SEQUENCE [LARGE SCALE GENOMIC DNA]</scope>
    <source>
        <strain evidence="1">CG10_big_fil_rev_8_21_14_0_10_45_14</strain>
    </source>
</reference>
<evidence type="ECO:0008006" key="3">
    <source>
        <dbReference type="Google" id="ProtNLM"/>
    </source>
</evidence>
<name>A0A2H0RJF3_9BACT</name>
<proteinExistence type="predicted"/>
<dbReference type="AlphaFoldDB" id="A0A2H0RJF3"/>
<organism evidence="1 2">
    <name type="scientific">Candidatus Vogelbacteria bacterium CG10_big_fil_rev_8_21_14_0_10_45_14</name>
    <dbReference type="NCBI Taxonomy" id="1975042"/>
    <lineage>
        <taxon>Bacteria</taxon>
        <taxon>Candidatus Vogeliibacteriota</taxon>
    </lineage>
</organism>
<dbReference type="Pfam" id="PF13177">
    <property type="entry name" value="DNA_pol3_delta2"/>
    <property type="match status" value="1"/>
</dbReference>
<gene>
    <name evidence="1" type="ORF">COV07_03050</name>
</gene>
<dbReference type="EMBL" id="PCYL01000032">
    <property type="protein sequence ID" value="PIR46691.1"/>
    <property type="molecule type" value="Genomic_DNA"/>
</dbReference>
<dbReference type="SUPFAM" id="SSF52540">
    <property type="entry name" value="P-loop containing nucleoside triphosphate hydrolases"/>
    <property type="match status" value="1"/>
</dbReference>
<dbReference type="InterPro" id="IPR027417">
    <property type="entry name" value="P-loop_NTPase"/>
</dbReference>
<dbReference type="Proteomes" id="UP000230833">
    <property type="component" value="Unassembled WGS sequence"/>
</dbReference>
<protein>
    <recommendedName>
        <fullName evidence="3">DNA polymerase III subunit delta</fullName>
    </recommendedName>
</protein>